<dbReference type="OrthoDB" id="2480799at2"/>
<dbReference type="AlphaFoldDB" id="A0A559IE95"/>
<accession>A0A559IE95</accession>
<feature type="domain" description="Polymerase/histidinol phosphatase N-terminal" evidence="7">
    <location>
        <begin position="22"/>
        <end position="89"/>
    </location>
</feature>
<dbReference type="NCBIfam" id="TIGR00594">
    <property type="entry name" value="polc"/>
    <property type="match status" value="1"/>
</dbReference>
<gene>
    <name evidence="8" type="primary">dnaE</name>
    <name evidence="8" type="ORF">FPZ44_23720</name>
</gene>
<dbReference type="InterPro" id="IPR004805">
    <property type="entry name" value="DnaE2/DnaE/PolC"/>
</dbReference>
<dbReference type="GO" id="GO:0008408">
    <property type="term" value="F:3'-5' exonuclease activity"/>
    <property type="evidence" value="ECO:0007669"/>
    <property type="project" value="InterPro"/>
</dbReference>
<dbReference type="SUPFAM" id="SSF89550">
    <property type="entry name" value="PHP domain-like"/>
    <property type="match status" value="1"/>
</dbReference>
<dbReference type="EC" id="2.7.7.7" evidence="1"/>
<keyword evidence="5" id="KW-0239">DNA-directed DNA polymerase</keyword>
<dbReference type="InterPro" id="IPR041931">
    <property type="entry name" value="DNA_pol3_alpha_thumb_dom"/>
</dbReference>
<evidence type="ECO:0000256" key="1">
    <source>
        <dbReference type="ARBA" id="ARBA00012417"/>
    </source>
</evidence>
<dbReference type="InterPro" id="IPR011708">
    <property type="entry name" value="DNA_pol3_alpha_NTPase_dom"/>
</dbReference>
<dbReference type="InterPro" id="IPR004013">
    <property type="entry name" value="PHP_dom"/>
</dbReference>
<dbReference type="Gene3D" id="1.10.150.870">
    <property type="match status" value="1"/>
</dbReference>
<dbReference type="RefSeq" id="WP_144994671.1">
    <property type="nucleotide sequence ID" value="NZ_VNJK01000006.1"/>
</dbReference>
<dbReference type="SMART" id="SM00481">
    <property type="entry name" value="POLIIIAc"/>
    <property type="match status" value="1"/>
</dbReference>
<dbReference type="GO" id="GO:0006260">
    <property type="term" value="P:DNA replication"/>
    <property type="evidence" value="ECO:0007669"/>
    <property type="project" value="UniProtKB-KW"/>
</dbReference>
<dbReference type="InterPro" id="IPR003141">
    <property type="entry name" value="Pol/His_phosphatase_N"/>
</dbReference>
<dbReference type="Pfam" id="PF17657">
    <property type="entry name" value="DNA_pol3_finger"/>
    <property type="match status" value="1"/>
</dbReference>
<evidence type="ECO:0000256" key="3">
    <source>
        <dbReference type="ARBA" id="ARBA00022695"/>
    </source>
</evidence>
<keyword evidence="9" id="KW-1185">Reference proteome</keyword>
<dbReference type="Proteomes" id="UP000318102">
    <property type="component" value="Unassembled WGS sequence"/>
</dbReference>
<dbReference type="InterPro" id="IPR016195">
    <property type="entry name" value="Pol/histidinol_Pase-like"/>
</dbReference>
<dbReference type="Pfam" id="PF02811">
    <property type="entry name" value="PHP"/>
    <property type="match status" value="1"/>
</dbReference>
<dbReference type="PANTHER" id="PTHR32294">
    <property type="entry name" value="DNA POLYMERASE III SUBUNIT ALPHA"/>
    <property type="match status" value="1"/>
</dbReference>
<keyword evidence="4" id="KW-0235">DNA replication</keyword>
<proteinExistence type="predicted"/>
<dbReference type="Pfam" id="PF14579">
    <property type="entry name" value="HHH_6"/>
    <property type="match status" value="1"/>
</dbReference>
<evidence type="ECO:0000313" key="9">
    <source>
        <dbReference type="Proteomes" id="UP000318102"/>
    </source>
</evidence>
<name>A0A559IE95_9BACL</name>
<comment type="catalytic activity">
    <reaction evidence="6">
        <text>DNA(n) + a 2'-deoxyribonucleoside 5'-triphosphate = DNA(n+1) + diphosphate</text>
        <dbReference type="Rhea" id="RHEA:22508"/>
        <dbReference type="Rhea" id="RHEA-COMP:17339"/>
        <dbReference type="Rhea" id="RHEA-COMP:17340"/>
        <dbReference type="ChEBI" id="CHEBI:33019"/>
        <dbReference type="ChEBI" id="CHEBI:61560"/>
        <dbReference type="ChEBI" id="CHEBI:173112"/>
        <dbReference type="EC" id="2.7.7.7"/>
    </reaction>
</comment>
<keyword evidence="2 8" id="KW-0808">Transferase</keyword>
<dbReference type="Gene3D" id="1.10.10.1600">
    <property type="entry name" value="Bacterial DNA polymerase III alpha subunit, thumb domain"/>
    <property type="match status" value="1"/>
</dbReference>
<evidence type="ECO:0000313" key="8">
    <source>
        <dbReference type="EMBL" id="TVX85965.1"/>
    </source>
</evidence>
<evidence type="ECO:0000256" key="4">
    <source>
        <dbReference type="ARBA" id="ARBA00022705"/>
    </source>
</evidence>
<evidence type="ECO:0000256" key="2">
    <source>
        <dbReference type="ARBA" id="ARBA00022679"/>
    </source>
</evidence>
<dbReference type="Pfam" id="PF07733">
    <property type="entry name" value="DNA_pol3_alpha"/>
    <property type="match status" value="1"/>
</dbReference>
<organism evidence="8 9">
    <name type="scientific">Paenibacillus agilis</name>
    <dbReference type="NCBI Taxonomy" id="3020863"/>
    <lineage>
        <taxon>Bacteria</taxon>
        <taxon>Bacillati</taxon>
        <taxon>Bacillota</taxon>
        <taxon>Bacilli</taxon>
        <taxon>Bacillales</taxon>
        <taxon>Paenibacillaceae</taxon>
        <taxon>Paenibacillus</taxon>
    </lineage>
</organism>
<evidence type="ECO:0000256" key="6">
    <source>
        <dbReference type="ARBA" id="ARBA00049244"/>
    </source>
</evidence>
<dbReference type="Gene3D" id="3.20.20.140">
    <property type="entry name" value="Metal-dependent hydrolases"/>
    <property type="match status" value="1"/>
</dbReference>
<keyword evidence="3 8" id="KW-0548">Nucleotidyltransferase</keyword>
<dbReference type="EMBL" id="VNJK01000006">
    <property type="protein sequence ID" value="TVX85965.1"/>
    <property type="molecule type" value="Genomic_DNA"/>
</dbReference>
<dbReference type="InterPro" id="IPR040982">
    <property type="entry name" value="DNA_pol3_finger"/>
</dbReference>
<dbReference type="PANTHER" id="PTHR32294:SF0">
    <property type="entry name" value="DNA POLYMERASE III SUBUNIT ALPHA"/>
    <property type="match status" value="1"/>
</dbReference>
<sequence>MCQTCGNVLINHATPKGYDGFVNLHLHTAYSLLDGMSKPEDVIQKVASLKQTAVAITEHGNVFSAVKVHKLAKKENIKHIYGAEFYITDDRFVQDKTKKYYHLTVLAKNEQGRRNINKLASLGYLEGFYFKPRIDHELLERYKEGLIVMSGCMASEVQQALAGGKIGDGEIEITEANKELARGVVRKYRRIFGRDYYLEVQAHRDFRQQQLNRAIVDLAGKESIEYVATTDSHFVEEDDLELHGIFIQIGTNREAGETYQDTHIMDAGEVTKKLLGSMTYDEAEIAVRTSLVIADKCNVDLPLSEPIIPHVDIPEGFNDEIAYLKELINKGWARREIRKKKDVQKYKERLNYEFNSITKMGFEGYFLLVESYVNSVKRRGIARGSSGGSLIAYLLGITEIDPIPYGLYFERFIDVGALDLLESGQITRKELKIPDVDSDFGTSDRDKVVSDIIKKHGEDKFAAIGQFGYIWDKSAVKDVGRVLNIPFAVTNQMTQQMGDLTITYMREAGLFTHWFEEYPKLFEYAEKIAGLPKSFGVHPCGKIISIKEIDYYTAIASNDGTIVFQGDMDDTDDLGLVKVDILGLKSIDVIYDTLEMIGKDYDYINPDKLNFSDESILKLFREGRTDGVFQFESIGMKETLRQVYPDGIEDLGVCNALFRPASMKHIEHYAKRKKGLEKYSYLHPDLELVLKATKGIMTFQEQLIEIGWIAKMKNPDKIRKATGKKSMALMTECKAELYEGLGRRGWSEEQLETLWEVMIDFASYSFNKSHAMAYAIIAWQMAKLKHYHPVEFMTSLLNSKIGDIADISHYVSECKRMGIKVNVPDINGSQGKFTVKNNDIVFGLLAIRGIGEPTVTLIERLRNLYGKPFASFKSFYDFNVMINKDNEEAKEYWGEMYDATIPTFEMMPTDAIINLIKSGAFGIDKHNCLVEYAENTYVPLKWIPKKPIPSKSDFVKAGYPISDEQFADKLARRDVFNEFKYKDYLKKDAIRRQKHIDEFFEKYVGDAEFYEFDTMGAYLTVSPFDKYIKSIKDFYTYEDGTDKVLVVGTIIGKTVKKGSRGGQYAKIQILTPHGVVQSKAYSNAYSEYKHMLDKGSTVVILAKRNKDEAIISKMKTFQDWKTLIDRKYAKKLQDARKGNA</sequence>
<comment type="caution">
    <text evidence="8">The sequence shown here is derived from an EMBL/GenBank/DDBJ whole genome shotgun (WGS) entry which is preliminary data.</text>
</comment>
<dbReference type="InterPro" id="IPR029460">
    <property type="entry name" value="DNAPol_HHH"/>
</dbReference>
<evidence type="ECO:0000256" key="5">
    <source>
        <dbReference type="ARBA" id="ARBA00022932"/>
    </source>
</evidence>
<dbReference type="GO" id="GO:0003887">
    <property type="term" value="F:DNA-directed DNA polymerase activity"/>
    <property type="evidence" value="ECO:0007669"/>
    <property type="project" value="UniProtKB-KW"/>
</dbReference>
<evidence type="ECO:0000259" key="7">
    <source>
        <dbReference type="SMART" id="SM00481"/>
    </source>
</evidence>
<reference evidence="8 9" key="1">
    <citation type="submission" date="2019-07" db="EMBL/GenBank/DDBJ databases">
        <authorList>
            <person name="Kim J."/>
        </authorList>
    </citation>
    <scope>NUCLEOTIDE SEQUENCE [LARGE SCALE GENOMIC DNA]</scope>
    <source>
        <strain evidence="8 9">N4</strain>
    </source>
</reference>
<protein>
    <recommendedName>
        <fullName evidence="1">DNA-directed DNA polymerase</fullName>
        <ecNumber evidence="1">2.7.7.7</ecNumber>
    </recommendedName>
</protein>